<evidence type="ECO:0000256" key="1">
    <source>
        <dbReference type="SAM" id="Phobius"/>
    </source>
</evidence>
<evidence type="ECO:0000313" key="2">
    <source>
        <dbReference type="EMBL" id="BCS17511.1"/>
    </source>
</evidence>
<gene>
    <name evidence="2" type="ORF">APUU_10339A</name>
</gene>
<keyword evidence="3" id="KW-1185">Reference proteome</keyword>
<dbReference type="InterPro" id="IPR011008">
    <property type="entry name" value="Dimeric_a/b-barrel"/>
</dbReference>
<feature type="transmembrane region" description="Helical" evidence="1">
    <location>
        <begin position="40"/>
        <end position="70"/>
    </location>
</feature>
<name>A0A7R7XA02_9EURO</name>
<dbReference type="KEGG" id="apuu:APUU_10339A"/>
<reference evidence="2" key="2">
    <citation type="submission" date="2021-02" db="EMBL/GenBank/DDBJ databases">
        <title>Aspergillus puulaauensis MK2 genome sequence.</title>
        <authorList>
            <person name="Futagami T."/>
            <person name="Mori K."/>
            <person name="Kadooka C."/>
            <person name="Tanaka T."/>
        </authorList>
    </citation>
    <scope>NUCLEOTIDE SEQUENCE</scope>
    <source>
        <strain evidence="2">MK2</strain>
    </source>
</reference>
<keyword evidence="1" id="KW-0812">Transmembrane</keyword>
<keyword evidence="1" id="KW-1133">Transmembrane helix</keyword>
<organism evidence="2 3">
    <name type="scientific">Aspergillus puulaauensis</name>
    <dbReference type="NCBI Taxonomy" id="1220207"/>
    <lineage>
        <taxon>Eukaryota</taxon>
        <taxon>Fungi</taxon>
        <taxon>Dikarya</taxon>
        <taxon>Ascomycota</taxon>
        <taxon>Pezizomycotina</taxon>
        <taxon>Eurotiomycetes</taxon>
        <taxon>Eurotiomycetidae</taxon>
        <taxon>Eurotiales</taxon>
        <taxon>Aspergillaceae</taxon>
        <taxon>Aspergillus</taxon>
    </lineage>
</organism>
<accession>A0A7R7XA02</accession>
<dbReference type="SUPFAM" id="SSF54909">
    <property type="entry name" value="Dimeric alpha+beta barrel"/>
    <property type="match status" value="1"/>
</dbReference>
<dbReference type="OrthoDB" id="3202396at2759"/>
<dbReference type="AlphaFoldDB" id="A0A7R7XA02"/>
<dbReference type="EMBL" id="AP024443">
    <property type="protein sequence ID" value="BCS17511.1"/>
    <property type="molecule type" value="Genomic_DNA"/>
</dbReference>
<dbReference type="InterPro" id="IPR025444">
    <property type="entry name" value="Monooxy_af470"/>
</dbReference>
<evidence type="ECO:0000313" key="3">
    <source>
        <dbReference type="Proteomes" id="UP000654913"/>
    </source>
</evidence>
<protein>
    <recommendedName>
        <fullName evidence="4">Monooxygenase</fullName>
    </recommendedName>
</protein>
<sequence>MIMAPLKPLFAPTTTPPESALDTKAPRQRLLLNNFHPSSWFLLAASLQGLLTWLFPTAFTFIPAALILAYRGVNVLLMTYGLKANPAMDGVITQKFSAQIPDENGDFGERPSRDSVVVLLLGAKSNHPLGILTPGFQKTGQYFDSMGRDLEKNREEYGYLTSTSYIANNDASHSAASGTLTVYYFRSMAGLHRFAHAPAHRAGWDWWNHTVKEHPYLSIMHEVYEAPAGAWESIYVNYKPIGLATAVFPVKSAGGEDGDKESGEKQWMGSIVDASRGNMKLAKNRLGWDAK</sequence>
<reference evidence="2" key="1">
    <citation type="submission" date="2021-01" db="EMBL/GenBank/DDBJ databases">
        <authorList>
            <consortium name="Aspergillus puulaauensis MK2 genome sequencing consortium"/>
            <person name="Kazuki M."/>
            <person name="Futagami T."/>
        </authorList>
    </citation>
    <scope>NUCLEOTIDE SEQUENCE</scope>
    <source>
        <strain evidence="2">MK2</strain>
    </source>
</reference>
<dbReference type="Proteomes" id="UP000654913">
    <property type="component" value="Chromosome 1"/>
</dbReference>
<proteinExistence type="predicted"/>
<dbReference type="RefSeq" id="XP_041549705.1">
    <property type="nucleotide sequence ID" value="XM_041699696.1"/>
</dbReference>
<keyword evidence="1" id="KW-0472">Membrane</keyword>
<dbReference type="Pfam" id="PF13826">
    <property type="entry name" value="Monooxy_af470-like"/>
    <property type="match status" value="1"/>
</dbReference>
<evidence type="ECO:0008006" key="4">
    <source>
        <dbReference type="Google" id="ProtNLM"/>
    </source>
</evidence>
<dbReference type="GeneID" id="64967516"/>